<proteinExistence type="predicted"/>
<keyword evidence="1" id="KW-1185">Reference proteome</keyword>
<protein>
    <submittedName>
        <fullName evidence="2">Uncharacterized protein</fullName>
    </submittedName>
</protein>
<name>A0A914XH18_9BILA</name>
<reference evidence="2" key="1">
    <citation type="submission" date="2022-11" db="UniProtKB">
        <authorList>
            <consortium name="WormBaseParasite"/>
        </authorList>
    </citation>
    <scope>IDENTIFICATION</scope>
</reference>
<evidence type="ECO:0000313" key="1">
    <source>
        <dbReference type="Proteomes" id="UP000887566"/>
    </source>
</evidence>
<evidence type="ECO:0000313" key="2">
    <source>
        <dbReference type="WBParaSite" id="PSAMB.scaffold858size40090.g9326.t1"/>
    </source>
</evidence>
<accession>A0A914XH18</accession>
<dbReference type="Proteomes" id="UP000887566">
    <property type="component" value="Unplaced"/>
</dbReference>
<dbReference type="AlphaFoldDB" id="A0A914XH18"/>
<dbReference type="WBParaSite" id="PSAMB.scaffold858size40090.g9326.t1">
    <property type="protein sequence ID" value="PSAMB.scaffold858size40090.g9326.t1"/>
    <property type="gene ID" value="PSAMB.scaffold858size40090.g9326"/>
</dbReference>
<sequence length="204" mass="21960">MRTGNFDGPDATSAQIATTRVPVSSRYPSGLVAMRASAAGTGARPEKVMAGWFPPRRHIFRLRSPSIFAQTAQTPIRSRPFGTRHRWRGKNASVANGASPPKVYLCALLCRGVRLSVGRPARVRVARASRIWADDALRNDHLGGVDGAGESDRETLSIIGDVGGWRVAGKGAADDPNQRNRAALETTFDESAPISRSVRFKVVA</sequence>
<organism evidence="1 2">
    <name type="scientific">Plectus sambesii</name>
    <dbReference type="NCBI Taxonomy" id="2011161"/>
    <lineage>
        <taxon>Eukaryota</taxon>
        <taxon>Metazoa</taxon>
        <taxon>Ecdysozoa</taxon>
        <taxon>Nematoda</taxon>
        <taxon>Chromadorea</taxon>
        <taxon>Plectida</taxon>
        <taxon>Plectina</taxon>
        <taxon>Plectoidea</taxon>
        <taxon>Plectidae</taxon>
        <taxon>Plectus</taxon>
    </lineage>
</organism>